<dbReference type="PANTHER" id="PTHR39473:SF1">
    <property type="entry name" value="DINB-LIKE DOMAIN-CONTAINING PROTEIN"/>
    <property type="match status" value="1"/>
</dbReference>
<gene>
    <name evidence="3" type="ORF">L3049_19965</name>
</gene>
<dbReference type="PANTHER" id="PTHR39473">
    <property type="match status" value="1"/>
</dbReference>
<dbReference type="Pfam" id="PF05163">
    <property type="entry name" value="DinB"/>
    <property type="match status" value="1"/>
</dbReference>
<evidence type="ECO:0000313" key="3">
    <source>
        <dbReference type="EMBL" id="MDE5420275.1"/>
    </source>
</evidence>
<evidence type="ECO:0000313" key="4">
    <source>
        <dbReference type="Proteomes" id="UP001528920"/>
    </source>
</evidence>
<keyword evidence="4" id="KW-1185">Reference proteome</keyword>
<dbReference type="SUPFAM" id="SSF109854">
    <property type="entry name" value="DinB/YfiT-like putative metalloenzymes"/>
    <property type="match status" value="1"/>
</dbReference>
<organism evidence="3 4">
    <name type="scientific">Paralabilibaculum antarcticum</name>
    <dbReference type="NCBI Taxonomy" id="2912572"/>
    <lineage>
        <taxon>Bacteria</taxon>
        <taxon>Pseudomonadati</taxon>
        <taxon>Bacteroidota</taxon>
        <taxon>Bacteroidia</taxon>
        <taxon>Marinilabiliales</taxon>
        <taxon>Marinifilaceae</taxon>
        <taxon>Paralabilibaculum</taxon>
    </lineage>
</organism>
<name>A0ABT5VXY7_9BACT</name>
<keyword evidence="2" id="KW-0479">Metal-binding</keyword>
<dbReference type="Proteomes" id="UP001528920">
    <property type="component" value="Unassembled WGS sequence"/>
</dbReference>
<proteinExistence type="inferred from homology"/>
<dbReference type="EMBL" id="JAKJSC010000009">
    <property type="protein sequence ID" value="MDE5420275.1"/>
    <property type="molecule type" value="Genomic_DNA"/>
</dbReference>
<comment type="caution">
    <text evidence="3">The sequence shown here is derived from an EMBL/GenBank/DDBJ whole genome shotgun (WGS) entry which is preliminary data.</text>
</comment>
<dbReference type="RefSeq" id="WP_275111606.1">
    <property type="nucleotide sequence ID" value="NZ_JAKJSC010000009.1"/>
</dbReference>
<dbReference type="InterPro" id="IPR034660">
    <property type="entry name" value="DinB/YfiT-like"/>
</dbReference>
<evidence type="ECO:0000256" key="2">
    <source>
        <dbReference type="ARBA" id="ARBA00022723"/>
    </source>
</evidence>
<dbReference type="Gene3D" id="1.20.120.450">
    <property type="entry name" value="dinb family like domain"/>
    <property type="match status" value="1"/>
</dbReference>
<sequence>MQILSASKTIINQLINLCEDLSEEQYSASLDLLMHNSIGKHIRHIVEFYDILKDSCLQKSELSYDRREHCSRTEKKKCVAVDRFNEVLNWFDQINSDAQLKLIVSYDKLQKDGFAINTSLERELVYNIEHAIHHMAIIRIAIEKEFTDIKLNDDFGIAYSTIRFRDDLCAR</sequence>
<dbReference type="InterPro" id="IPR007837">
    <property type="entry name" value="DinB"/>
</dbReference>
<evidence type="ECO:0000256" key="1">
    <source>
        <dbReference type="ARBA" id="ARBA00008635"/>
    </source>
</evidence>
<comment type="similarity">
    <text evidence="1">Belongs to the DinB family.</text>
</comment>
<reference evidence="3 4" key="1">
    <citation type="submission" date="2022-01" db="EMBL/GenBank/DDBJ databases">
        <title>Labilibaculum sp. nov, a marine bacterium isolated from Antarctica.</title>
        <authorList>
            <person name="Dai W."/>
        </authorList>
    </citation>
    <scope>NUCLEOTIDE SEQUENCE [LARGE SCALE GENOMIC DNA]</scope>
    <source>
        <strain evidence="3 4">DW002</strain>
    </source>
</reference>
<accession>A0ABT5VXY7</accession>
<protein>
    <submittedName>
        <fullName evidence="3">DinB family protein</fullName>
    </submittedName>
</protein>